<evidence type="ECO:0000259" key="2">
    <source>
        <dbReference type="Pfam" id="PF01266"/>
    </source>
</evidence>
<gene>
    <name evidence="3" type="ordered locus">Tpen_0935</name>
</gene>
<feature type="domain" description="FAD dependent oxidoreductase" evidence="2">
    <location>
        <begin position="3"/>
        <end position="344"/>
    </location>
</feature>
<evidence type="ECO:0000256" key="1">
    <source>
        <dbReference type="ARBA" id="ARBA00023002"/>
    </source>
</evidence>
<dbReference type="SUPFAM" id="SSF51905">
    <property type="entry name" value="FAD/NAD(P)-binding domain"/>
    <property type="match status" value="1"/>
</dbReference>
<organism evidence="3 4">
    <name type="scientific">Thermofilum pendens (strain DSM 2475 / Hrk 5)</name>
    <dbReference type="NCBI Taxonomy" id="368408"/>
    <lineage>
        <taxon>Archaea</taxon>
        <taxon>Thermoproteota</taxon>
        <taxon>Thermoprotei</taxon>
        <taxon>Thermofilales</taxon>
        <taxon>Thermofilaceae</taxon>
        <taxon>Thermofilum</taxon>
    </lineage>
</organism>
<sequence>MYDVVIVGGGIVGVSLAYRLAEEGAGRVLLLEKGYLGGGSTFRCAGGIRASFTSREHIVLMKRSIELWGELREKLGVKYERSGYLWLISRERDVERFKEYSRVHNSFGVETRFVDEDFVKRVAPYVDTSSMVAALYDPLAGKASPFDAVYKQFLAARSLGVEFAVGREVDSVRVERGEARGVVVGNELIPARSVVVAAGAESVFLLRRSGVELPLAPVPHHAALTEEFGRLFDPLIIDVETGAYAVQTFHGHVLMGVEVEEEPFARPVVKLEFLEKVVSTWSKWLTWLPGANILRYWVGYYEVTPDHHPILGPVDGVENLYVATGFSGHGFMMAPVVAEELAEWIKSGKPKSEEAARLTLARFKEGRLIKELAVIG</sequence>
<dbReference type="EMBL" id="CP000505">
    <property type="protein sequence ID" value="ABL78336.1"/>
    <property type="molecule type" value="Genomic_DNA"/>
</dbReference>
<dbReference type="GeneID" id="4601064"/>
<dbReference type="OrthoDB" id="168391at2157"/>
<dbReference type="Pfam" id="PF01266">
    <property type="entry name" value="DAO"/>
    <property type="match status" value="1"/>
</dbReference>
<dbReference type="RefSeq" id="WP_011752601.1">
    <property type="nucleotide sequence ID" value="NC_008698.1"/>
</dbReference>
<evidence type="ECO:0000313" key="3">
    <source>
        <dbReference type="EMBL" id="ABL78336.1"/>
    </source>
</evidence>
<protein>
    <submittedName>
        <fullName evidence="3">FAD dependent oxidoreductase</fullName>
    </submittedName>
</protein>
<evidence type="ECO:0000313" key="4">
    <source>
        <dbReference type="Proteomes" id="UP000000641"/>
    </source>
</evidence>
<dbReference type="InterPro" id="IPR036188">
    <property type="entry name" value="FAD/NAD-bd_sf"/>
</dbReference>
<dbReference type="Gene3D" id="3.50.50.60">
    <property type="entry name" value="FAD/NAD(P)-binding domain"/>
    <property type="match status" value="1"/>
</dbReference>
<dbReference type="PANTHER" id="PTHR13847">
    <property type="entry name" value="SARCOSINE DEHYDROGENASE-RELATED"/>
    <property type="match status" value="1"/>
</dbReference>
<dbReference type="Gene3D" id="3.30.9.10">
    <property type="entry name" value="D-Amino Acid Oxidase, subunit A, domain 2"/>
    <property type="match status" value="1"/>
</dbReference>
<dbReference type="GO" id="GO:0016491">
    <property type="term" value="F:oxidoreductase activity"/>
    <property type="evidence" value="ECO:0007669"/>
    <property type="project" value="UniProtKB-KW"/>
</dbReference>
<name>A1RYQ6_THEPD</name>
<dbReference type="eggNOG" id="arCOG00755">
    <property type="taxonomic scope" value="Archaea"/>
</dbReference>
<dbReference type="Proteomes" id="UP000000641">
    <property type="component" value="Chromosome"/>
</dbReference>
<dbReference type="GO" id="GO:0005737">
    <property type="term" value="C:cytoplasm"/>
    <property type="evidence" value="ECO:0007669"/>
    <property type="project" value="TreeGrafter"/>
</dbReference>
<reference evidence="4" key="1">
    <citation type="journal article" date="2008" name="J. Bacteriol.">
        <title>Genome sequence of Thermofilum pendens reveals an exceptional loss of biosynthetic pathways without genome reduction.</title>
        <authorList>
            <person name="Anderson I."/>
            <person name="Rodriguez J."/>
            <person name="Susanti D."/>
            <person name="Porat I."/>
            <person name="Reich C."/>
            <person name="Ulrich L.E."/>
            <person name="Elkins J.G."/>
            <person name="Mavromatis K."/>
            <person name="Lykidis A."/>
            <person name="Kim E."/>
            <person name="Thompson L.S."/>
            <person name="Nolan M."/>
            <person name="Land M."/>
            <person name="Copeland A."/>
            <person name="Lapidus A."/>
            <person name="Lucas S."/>
            <person name="Detter C."/>
            <person name="Zhulin I.B."/>
            <person name="Olsen G.J."/>
            <person name="Whitman W."/>
            <person name="Mukhopadhyay B."/>
            <person name="Bristow J."/>
            <person name="Kyrpides N."/>
        </authorList>
    </citation>
    <scope>NUCLEOTIDE SEQUENCE [LARGE SCALE GENOMIC DNA]</scope>
    <source>
        <strain evidence="4">DSM 2475 / Hrk 5</strain>
    </source>
</reference>
<dbReference type="STRING" id="368408.Tpen_0935"/>
<dbReference type="InterPro" id="IPR006076">
    <property type="entry name" value="FAD-dep_OxRdtase"/>
</dbReference>
<dbReference type="PANTHER" id="PTHR13847:SF287">
    <property type="entry name" value="FAD-DEPENDENT OXIDOREDUCTASE DOMAIN-CONTAINING PROTEIN 1"/>
    <property type="match status" value="1"/>
</dbReference>
<proteinExistence type="predicted"/>
<accession>A1RYQ6</accession>
<dbReference type="HOGENOM" id="CLU_007884_4_1_2"/>
<keyword evidence="1" id="KW-0560">Oxidoreductase</keyword>
<dbReference type="KEGG" id="tpe:Tpen_0935"/>
<dbReference type="AlphaFoldDB" id="A1RYQ6"/>
<keyword evidence="4" id="KW-1185">Reference proteome</keyword>
<dbReference type="EnsemblBacteria" id="ABL78336">
    <property type="protein sequence ID" value="ABL78336"/>
    <property type="gene ID" value="Tpen_0935"/>
</dbReference>